<feature type="signal peptide" evidence="1">
    <location>
        <begin position="1"/>
        <end position="19"/>
    </location>
</feature>
<organism evidence="2 3">
    <name type="scientific">Heterorhabditis bacteriophora</name>
    <name type="common">Entomopathogenic nematode worm</name>
    <dbReference type="NCBI Taxonomy" id="37862"/>
    <lineage>
        <taxon>Eukaryota</taxon>
        <taxon>Metazoa</taxon>
        <taxon>Ecdysozoa</taxon>
        <taxon>Nematoda</taxon>
        <taxon>Chromadorea</taxon>
        <taxon>Rhabditida</taxon>
        <taxon>Rhabditina</taxon>
        <taxon>Rhabditomorpha</taxon>
        <taxon>Strongyloidea</taxon>
        <taxon>Heterorhabditidae</taxon>
        <taxon>Heterorhabditis</taxon>
    </lineage>
</organism>
<keyword evidence="2" id="KW-1185">Reference proteome</keyword>
<sequence>MLLTKLLMTLVYFIKQCQGSLGKSLQYMWYL</sequence>
<proteinExistence type="predicted"/>
<dbReference type="Proteomes" id="UP000095283">
    <property type="component" value="Unplaced"/>
</dbReference>
<feature type="chain" id="PRO_5009310655" evidence="1">
    <location>
        <begin position="20"/>
        <end position="31"/>
    </location>
</feature>
<reference evidence="3" key="1">
    <citation type="submission" date="2016-11" db="UniProtKB">
        <authorList>
            <consortium name="WormBaseParasite"/>
        </authorList>
    </citation>
    <scope>IDENTIFICATION</scope>
</reference>
<name>A0A1I7WJV6_HETBA</name>
<evidence type="ECO:0000256" key="1">
    <source>
        <dbReference type="SAM" id="SignalP"/>
    </source>
</evidence>
<keyword evidence="1" id="KW-0732">Signal</keyword>
<evidence type="ECO:0000313" key="3">
    <source>
        <dbReference type="WBParaSite" id="Hba_05317"/>
    </source>
</evidence>
<evidence type="ECO:0000313" key="2">
    <source>
        <dbReference type="Proteomes" id="UP000095283"/>
    </source>
</evidence>
<protein>
    <submittedName>
        <fullName evidence="3">Uncharacterized protein</fullName>
    </submittedName>
</protein>
<dbReference type="WBParaSite" id="Hba_05317">
    <property type="protein sequence ID" value="Hba_05317"/>
    <property type="gene ID" value="Hba_05317"/>
</dbReference>
<dbReference type="AlphaFoldDB" id="A0A1I7WJV6"/>
<accession>A0A1I7WJV6</accession>